<dbReference type="InterPro" id="IPR013424">
    <property type="entry name" value="Ice-binding_C"/>
</dbReference>
<evidence type="ECO:0000259" key="2">
    <source>
        <dbReference type="Pfam" id="PF07589"/>
    </source>
</evidence>
<keyword evidence="1" id="KW-0732">Signal</keyword>
<keyword evidence="4" id="KW-1185">Reference proteome</keyword>
<accession>A0A0E9MSM3</accession>
<dbReference type="NCBIfam" id="TIGR02595">
    <property type="entry name" value="PEP_CTERM"/>
    <property type="match status" value="1"/>
</dbReference>
<sequence>MKKIMLFTAAVALPTAAQAAQFVTTRDIVAGTPTIYGQLYTGPQLGLRGAAGDGGRDAFDTYGYYTSDAPGGLQLTRRAEAFADQNLYRWFDTFTNTTGATITTTVRFTGDLGSDSLTSIRASGAGFMVTCQFNGACSSDPVVAAVSSNIGFGTSGLTAGSHASNDRYFTDFALTVRPGESVGLLNFAFLASDNAGTNANDLALAIAKAQDLRTNPFVDGLTLAQQRTVVNFDLGLPPVQGVPEPATWAMMIGGFGLLGAAARRRNRIVAMSA</sequence>
<dbReference type="STRING" id="1219043.SCH01S_48_02310"/>
<protein>
    <recommendedName>
        <fullName evidence="2">Ice-binding protein C-terminal domain-containing protein</fullName>
    </recommendedName>
</protein>
<feature type="domain" description="Ice-binding protein C-terminal" evidence="2">
    <location>
        <begin position="242"/>
        <end position="265"/>
    </location>
</feature>
<dbReference type="NCBIfam" id="NF035944">
    <property type="entry name" value="PEPxxWA-CTERM"/>
    <property type="match status" value="1"/>
</dbReference>
<evidence type="ECO:0000256" key="1">
    <source>
        <dbReference type="SAM" id="SignalP"/>
    </source>
</evidence>
<dbReference type="Pfam" id="PF07589">
    <property type="entry name" value="PEP-CTERM"/>
    <property type="match status" value="1"/>
</dbReference>
<dbReference type="Proteomes" id="UP000033202">
    <property type="component" value="Unassembled WGS sequence"/>
</dbReference>
<name>A0A0E9MSM3_9SPHN</name>
<feature type="chain" id="PRO_5002429395" description="Ice-binding protein C-terminal domain-containing protein" evidence="1">
    <location>
        <begin position="20"/>
        <end position="273"/>
    </location>
</feature>
<organism evidence="3 4">
    <name type="scientific">Sphingomonas changbaiensis NBRC 104936</name>
    <dbReference type="NCBI Taxonomy" id="1219043"/>
    <lineage>
        <taxon>Bacteria</taxon>
        <taxon>Pseudomonadati</taxon>
        <taxon>Pseudomonadota</taxon>
        <taxon>Alphaproteobacteria</taxon>
        <taxon>Sphingomonadales</taxon>
        <taxon>Sphingomonadaceae</taxon>
        <taxon>Sphingomonas</taxon>
    </lineage>
</organism>
<dbReference type="RefSeq" id="WP_046349330.1">
    <property type="nucleotide sequence ID" value="NZ_BBWU01000048.1"/>
</dbReference>
<gene>
    <name evidence="3" type="ORF">SCH01S_48_02310</name>
</gene>
<dbReference type="AlphaFoldDB" id="A0A0E9MSM3"/>
<comment type="caution">
    <text evidence="3">The sequence shown here is derived from an EMBL/GenBank/DDBJ whole genome shotgun (WGS) entry which is preliminary data.</text>
</comment>
<feature type="signal peptide" evidence="1">
    <location>
        <begin position="1"/>
        <end position="19"/>
    </location>
</feature>
<evidence type="ECO:0000313" key="4">
    <source>
        <dbReference type="Proteomes" id="UP000033202"/>
    </source>
</evidence>
<proteinExistence type="predicted"/>
<evidence type="ECO:0000313" key="3">
    <source>
        <dbReference type="EMBL" id="GAO40569.1"/>
    </source>
</evidence>
<reference evidence="3 4" key="1">
    <citation type="submission" date="2015-04" db="EMBL/GenBank/DDBJ databases">
        <title>Whole genome shotgun sequence of Sphingomonas changbaiensis NBRC 104936.</title>
        <authorList>
            <person name="Katano-Makiyama Y."/>
            <person name="Hosoyama A."/>
            <person name="Hashimoto M."/>
            <person name="Noguchi M."/>
            <person name="Tsuchikane K."/>
            <person name="Ohji S."/>
            <person name="Yamazoe A."/>
            <person name="Ichikawa N."/>
            <person name="Kimura A."/>
            <person name="Fujita N."/>
        </authorList>
    </citation>
    <scope>NUCLEOTIDE SEQUENCE [LARGE SCALE GENOMIC DNA]</scope>
    <source>
        <strain evidence="3 4">NBRC 104936</strain>
    </source>
</reference>
<dbReference type="EMBL" id="BBWU01000048">
    <property type="protein sequence ID" value="GAO40569.1"/>
    <property type="molecule type" value="Genomic_DNA"/>
</dbReference>